<sequence>MVISMKDFGASLGTRVAGRSAYDDIMTKSGQLTEPVVFDFSGVTTITNSFADEVFGRMVSEIGMVEMRSRTSFRGVDPFWARIIRSAMDRRESSRETVTA</sequence>
<proteinExistence type="predicted"/>
<name>A0A9D2F130_9ACTN</name>
<gene>
    <name evidence="2" type="ORF">IAA19_08340</name>
</gene>
<dbReference type="Pfam" id="PF14213">
    <property type="entry name" value="DUF4325"/>
    <property type="match status" value="1"/>
</dbReference>
<organism evidence="2 3">
    <name type="scientific">Candidatus Olsenella pullistercoris</name>
    <dbReference type="NCBI Taxonomy" id="2838712"/>
    <lineage>
        <taxon>Bacteria</taxon>
        <taxon>Bacillati</taxon>
        <taxon>Actinomycetota</taxon>
        <taxon>Coriobacteriia</taxon>
        <taxon>Coriobacteriales</taxon>
        <taxon>Atopobiaceae</taxon>
        <taxon>Olsenella</taxon>
    </lineage>
</organism>
<comment type="caution">
    <text evidence="2">The sequence shown here is derived from an EMBL/GenBank/DDBJ whole genome shotgun (WGS) entry which is preliminary data.</text>
</comment>
<dbReference type="AlphaFoldDB" id="A0A9D2F130"/>
<protein>
    <submittedName>
        <fullName evidence="2">STAS-like domain-containing protein</fullName>
    </submittedName>
</protein>
<dbReference type="InterPro" id="IPR025474">
    <property type="entry name" value="DUF4325"/>
</dbReference>
<dbReference type="Proteomes" id="UP000824062">
    <property type="component" value="Unassembled WGS sequence"/>
</dbReference>
<feature type="domain" description="DUF4325" evidence="1">
    <location>
        <begin position="29"/>
        <end position="76"/>
    </location>
</feature>
<evidence type="ECO:0000313" key="3">
    <source>
        <dbReference type="Proteomes" id="UP000824062"/>
    </source>
</evidence>
<accession>A0A9D2F130</accession>
<reference evidence="2" key="1">
    <citation type="journal article" date="2021" name="PeerJ">
        <title>Extensive microbial diversity within the chicken gut microbiome revealed by metagenomics and culture.</title>
        <authorList>
            <person name="Gilroy R."/>
            <person name="Ravi A."/>
            <person name="Getino M."/>
            <person name="Pursley I."/>
            <person name="Horton D.L."/>
            <person name="Alikhan N.F."/>
            <person name="Baker D."/>
            <person name="Gharbi K."/>
            <person name="Hall N."/>
            <person name="Watson M."/>
            <person name="Adriaenssens E.M."/>
            <person name="Foster-Nyarko E."/>
            <person name="Jarju S."/>
            <person name="Secka A."/>
            <person name="Antonio M."/>
            <person name="Oren A."/>
            <person name="Chaudhuri R.R."/>
            <person name="La Ragione R."/>
            <person name="Hildebrand F."/>
            <person name="Pallen M.J."/>
        </authorList>
    </citation>
    <scope>NUCLEOTIDE SEQUENCE</scope>
    <source>
        <strain evidence="2">ChiHjej12B11-14209</strain>
    </source>
</reference>
<reference evidence="2" key="2">
    <citation type="submission" date="2021-04" db="EMBL/GenBank/DDBJ databases">
        <authorList>
            <person name="Gilroy R."/>
        </authorList>
    </citation>
    <scope>NUCLEOTIDE SEQUENCE</scope>
    <source>
        <strain evidence="2">ChiHjej12B11-14209</strain>
    </source>
</reference>
<dbReference type="EMBL" id="DXBM01000067">
    <property type="protein sequence ID" value="HIZ47006.1"/>
    <property type="molecule type" value="Genomic_DNA"/>
</dbReference>
<evidence type="ECO:0000259" key="1">
    <source>
        <dbReference type="Pfam" id="PF14213"/>
    </source>
</evidence>
<evidence type="ECO:0000313" key="2">
    <source>
        <dbReference type="EMBL" id="HIZ47006.1"/>
    </source>
</evidence>